<protein>
    <submittedName>
        <fullName evidence="2">Sugar phosphate isomerase/epimerase</fullName>
    </submittedName>
</protein>
<dbReference type="RefSeq" id="WP_210117353.1">
    <property type="nucleotide sequence ID" value="NZ_CP054257.1"/>
</dbReference>
<evidence type="ECO:0000313" key="3">
    <source>
        <dbReference type="Proteomes" id="UP000671995"/>
    </source>
</evidence>
<reference evidence="2" key="2">
    <citation type="journal article" date="2021" name="Microbiol. Resour. Announc.">
        <title>Complete Genome Sequences of Three Human Oral Treponema parvum Isolates.</title>
        <authorList>
            <person name="Zeng H."/>
            <person name="Watt R.M."/>
        </authorList>
    </citation>
    <scope>NUCLEOTIDE SEQUENCE</scope>
    <source>
        <strain evidence="2">ATCC 700773</strain>
    </source>
</reference>
<dbReference type="PANTHER" id="PTHR12110:SF21">
    <property type="entry name" value="XYLOSE ISOMERASE-LIKE TIM BARREL DOMAIN-CONTAINING PROTEIN"/>
    <property type="match status" value="1"/>
</dbReference>
<dbReference type="Proteomes" id="UP000671995">
    <property type="component" value="Chromosome"/>
</dbReference>
<dbReference type="InterPro" id="IPR036237">
    <property type="entry name" value="Xyl_isomerase-like_sf"/>
</dbReference>
<dbReference type="Pfam" id="PF01261">
    <property type="entry name" value="AP_endonuc_2"/>
    <property type="match status" value="1"/>
</dbReference>
<reference evidence="2" key="1">
    <citation type="submission" date="2020-05" db="EMBL/GenBank/DDBJ databases">
        <authorList>
            <person name="Zeng H."/>
            <person name="Chan Y.K."/>
            <person name="Watt R.M."/>
        </authorList>
    </citation>
    <scope>NUCLEOTIDE SEQUENCE</scope>
    <source>
        <strain evidence="2">ATCC 700773</strain>
    </source>
</reference>
<dbReference type="AlphaFoldDB" id="A0A975F1N0"/>
<proteinExistence type="predicted"/>
<dbReference type="SUPFAM" id="SSF51658">
    <property type="entry name" value="Xylose isomerase-like"/>
    <property type="match status" value="1"/>
</dbReference>
<dbReference type="Gene3D" id="3.20.20.150">
    <property type="entry name" value="Divalent-metal-dependent TIM barrel enzymes"/>
    <property type="match status" value="1"/>
</dbReference>
<gene>
    <name evidence="2" type="ORF">HRI96_10785</name>
</gene>
<keyword evidence="2" id="KW-0413">Isomerase</keyword>
<organism evidence="2 3">
    <name type="scientific">Treponema parvum</name>
    <dbReference type="NCBI Taxonomy" id="138851"/>
    <lineage>
        <taxon>Bacteria</taxon>
        <taxon>Pseudomonadati</taxon>
        <taxon>Spirochaetota</taxon>
        <taxon>Spirochaetia</taxon>
        <taxon>Spirochaetales</taxon>
        <taxon>Treponemataceae</taxon>
        <taxon>Treponema</taxon>
    </lineage>
</organism>
<name>A0A975F1N0_9SPIR</name>
<dbReference type="GO" id="GO:0016853">
    <property type="term" value="F:isomerase activity"/>
    <property type="evidence" value="ECO:0007669"/>
    <property type="project" value="UniProtKB-KW"/>
</dbReference>
<evidence type="ECO:0000313" key="2">
    <source>
        <dbReference type="EMBL" id="QTQ12640.1"/>
    </source>
</evidence>
<dbReference type="InterPro" id="IPR050312">
    <property type="entry name" value="IolE/XylAMocC-like"/>
</dbReference>
<dbReference type="PANTHER" id="PTHR12110">
    <property type="entry name" value="HYDROXYPYRUVATE ISOMERASE"/>
    <property type="match status" value="1"/>
</dbReference>
<sequence length="265" mass="30107">MKYGYCTGFSTEPRFGLGLEFLDMIREAGFDYVEFPLMNFYKMPESEFSSVVEKTEKSDLKSLAACNFFPADIKLVGKRVDVNKTASYLDSVLPRLKRLGILKIILGSGPSRTFGPEQTRKEAFDQFVGILKDVILPRTKRAGMLVCIEPFDKTCCNLIVSASEGLELVRTVHDDGLEMMVDLFHMMCNGESLDSLKPCVDHVRHVHIAGFNRRIPEESDEYVFNALNILFKLGYEETVSFETEKPETWQEARLALSKVKNLFGR</sequence>
<accession>A0A975F1N0</accession>
<evidence type="ECO:0000259" key="1">
    <source>
        <dbReference type="Pfam" id="PF01261"/>
    </source>
</evidence>
<dbReference type="EMBL" id="CP054257">
    <property type="protein sequence ID" value="QTQ12640.1"/>
    <property type="molecule type" value="Genomic_DNA"/>
</dbReference>
<feature type="domain" description="Xylose isomerase-like TIM barrel" evidence="1">
    <location>
        <begin position="23"/>
        <end position="254"/>
    </location>
</feature>
<dbReference type="InterPro" id="IPR013022">
    <property type="entry name" value="Xyl_isomerase-like_TIM-brl"/>
</dbReference>